<dbReference type="Proteomes" id="UP001265746">
    <property type="component" value="Unassembled WGS sequence"/>
</dbReference>
<dbReference type="InterPro" id="IPR050300">
    <property type="entry name" value="GDXG_lipolytic_enzyme"/>
</dbReference>
<dbReference type="PANTHER" id="PTHR48081">
    <property type="entry name" value="AB HYDROLASE SUPERFAMILY PROTEIN C4A8.06C"/>
    <property type="match status" value="1"/>
</dbReference>
<dbReference type="Gene3D" id="3.40.50.1820">
    <property type="entry name" value="alpha/beta hydrolase"/>
    <property type="match status" value="1"/>
</dbReference>
<gene>
    <name evidence="3" type="ORF">N8I77_012161</name>
</gene>
<dbReference type="Pfam" id="PF07859">
    <property type="entry name" value="Abhydrolase_3"/>
    <property type="match status" value="1"/>
</dbReference>
<dbReference type="InterPro" id="IPR029058">
    <property type="entry name" value="AB_hydrolase_fold"/>
</dbReference>
<evidence type="ECO:0000313" key="3">
    <source>
        <dbReference type="EMBL" id="KAK2598773.1"/>
    </source>
</evidence>
<proteinExistence type="predicted"/>
<keyword evidence="1" id="KW-0378">Hydrolase</keyword>
<dbReference type="AlphaFoldDB" id="A0AAD9S466"/>
<dbReference type="PANTHER" id="PTHR48081:SF31">
    <property type="entry name" value="STERYL ACETYL HYDROLASE MUG81-RELATED"/>
    <property type="match status" value="1"/>
</dbReference>
<evidence type="ECO:0000259" key="2">
    <source>
        <dbReference type="Pfam" id="PF07859"/>
    </source>
</evidence>
<protein>
    <recommendedName>
        <fullName evidence="2">Alpha/beta hydrolase fold-3 domain-containing protein</fullName>
    </recommendedName>
</protein>
<evidence type="ECO:0000256" key="1">
    <source>
        <dbReference type="ARBA" id="ARBA00022801"/>
    </source>
</evidence>
<comment type="caution">
    <text evidence="3">The sequence shown here is derived from an EMBL/GenBank/DDBJ whole genome shotgun (WGS) entry which is preliminary data.</text>
</comment>
<sequence>MASDSPGPQPAAIHDGSIADEAQAQRSKYVSRPPLSLREWADLPFRLLVWERLRTAPIQLAINLVRGVLTAIWRRLPLRPYIACAAIRMYLYTFSPAQIQLFSPPTMDTYKAWIRKKRSKARRSGDTELMEQLKEDIEVLPDGRSHILWIGDRRKATKFVYFFHGGGYITPAIPGHMEWCLQAYVLANKHMRNSRDRVAVAVLQYTLTPQARFPTQMCQAASGLAHLLRSGVRPSQLVVGGDSAGGNLTVQLLSHLLHPYHLAEKIELAEPLAGAFLVSPLVSQNMLTRSFVDGRPCDMLSEGIFGSPNREMFHEKPRGLAGVLFPNWNLVETKEFREGRGWALMADVDEKWLDGMANIVRKVYVTCGKHELLRDQGIDIAERIRARNTEVEVKLEVAEKEAHDFILLEGQRQEVGDATTRMRNWFCKIWS</sequence>
<dbReference type="GO" id="GO:0016787">
    <property type="term" value="F:hydrolase activity"/>
    <property type="evidence" value="ECO:0007669"/>
    <property type="project" value="UniProtKB-KW"/>
</dbReference>
<reference evidence="3" key="1">
    <citation type="submission" date="2023-06" db="EMBL/GenBank/DDBJ databases">
        <authorList>
            <person name="Noh H."/>
        </authorList>
    </citation>
    <scope>NUCLEOTIDE SEQUENCE</scope>
    <source>
        <strain evidence="3">DUCC20226</strain>
    </source>
</reference>
<accession>A0AAD9S466</accession>
<dbReference type="InterPro" id="IPR013094">
    <property type="entry name" value="AB_hydrolase_3"/>
</dbReference>
<feature type="domain" description="Alpha/beta hydrolase fold-3" evidence="2">
    <location>
        <begin position="160"/>
        <end position="284"/>
    </location>
</feature>
<name>A0AAD9S466_PHOAM</name>
<dbReference type="EMBL" id="JAUJFL010000008">
    <property type="protein sequence ID" value="KAK2598773.1"/>
    <property type="molecule type" value="Genomic_DNA"/>
</dbReference>
<dbReference type="SUPFAM" id="SSF53474">
    <property type="entry name" value="alpha/beta-Hydrolases"/>
    <property type="match status" value="1"/>
</dbReference>
<organism evidence="3 4">
    <name type="scientific">Phomopsis amygdali</name>
    <name type="common">Fusicoccum amygdali</name>
    <dbReference type="NCBI Taxonomy" id="1214568"/>
    <lineage>
        <taxon>Eukaryota</taxon>
        <taxon>Fungi</taxon>
        <taxon>Dikarya</taxon>
        <taxon>Ascomycota</taxon>
        <taxon>Pezizomycotina</taxon>
        <taxon>Sordariomycetes</taxon>
        <taxon>Sordariomycetidae</taxon>
        <taxon>Diaporthales</taxon>
        <taxon>Diaporthaceae</taxon>
        <taxon>Diaporthe</taxon>
    </lineage>
</organism>
<evidence type="ECO:0000313" key="4">
    <source>
        <dbReference type="Proteomes" id="UP001265746"/>
    </source>
</evidence>
<keyword evidence="4" id="KW-1185">Reference proteome</keyword>